<dbReference type="Gene3D" id="1.10.220.160">
    <property type="match status" value="1"/>
</dbReference>
<evidence type="ECO:0000259" key="1">
    <source>
        <dbReference type="PROSITE" id="PS50280"/>
    </source>
</evidence>
<dbReference type="EMBL" id="MU004417">
    <property type="protein sequence ID" value="KAF2651792.1"/>
    <property type="molecule type" value="Genomic_DNA"/>
</dbReference>
<evidence type="ECO:0000313" key="3">
    <source>
        <dbReference type="Proteomes" id="UP000799324"/>
    </source>
</evidence>
<dbReference type="Pfam" id="PF00856">
    <property type="entry name" value="SET"/>
    <property type="match status" value="1"/>
</dbReference>
<dbReference type="InterPro" id="IPR001214">
    <property type="entry name" value="SET_dom"/>
</dbReference>
<organism evidence="2 3">
    <name type="scientific">Lophiostoma macrostomum CBS 122681</name>
    <dbReference type="NCBI Taxonomy" id="1314788"/>
    <lineage>
        <taxon>Eukaryota</taxon>
        <taxon>Fungi</taxon>
        <taxon>Dikarya</taxon>
        <taxon>Ascomycota</taxon>
        <taxon>Pezizomycotina</taxon>
        <taxon>Dothideomycetes</taxon>
        <taxon>Pleosporomycetidae</taxon>
        <taxon>Pleosporales</taxon>
        <taxon>Lophiostomataceae</taxon>
        <taxon>Lophiostoma</taxon>
    </lineage>
</organism>
<dbReference type="PANTHER" id="PTHR12197">
    <property type="entry name" value="HISTONE-LYSINE N-METHYLTRANSFERASE SMYD"/>
    <property type="match status" value="1"/>
</dbReference>
<proteinExistence type="predicted"/>
<dbReference type="AlphaFoldDB" id="A0A6A6SW09"/>
<name>A0A6A6SW09_9PLEO</name>
<dbReference type="Gene3D" id="2.170.270.10">
    <property type="entry name" value="SET domain"/>
    <property type="match status" value="1"/>
</dbReference>
<dbReference type="PROSITE" id="PS50280">
    <property type="entry name" value="SET"/>
    <property type="match status" value="1"/>
</dbReference>
<dbReference type="GO" id="GO:0005634">
    <property type="term" value="C:nucleus"/>
    <property type="evidence" value="ECO:0007669"/>
    <property type="project" value="TreeGrafter"/>
</dbReference>
<dbReference type="Gene3D" id="6.10.140.2220">
    <property type="match status" value="1"/>
</dbReference>
<dbReference type="InterPro" id="IPR050869">
    <property type="entry name" value="H3K4_H4K5_MeTrfase"/>
</dbReference>
<protein>
    <recommendedName>
        <fullName evidence="1">SET domain-containing protein</fullName>
    </recommendedName>
</protein>
<dbReference type="SUPFAM" id="SSF82199">
    <property type="entry name" value="SET domain"/>
    <property type="match status" value="2"/>
</dbReference>
<reference evidence="2" key="1">
    <citation type="journal article" date="2020" name="Stud. Mycol.">
        <title>101 Dothideomycetes genomes: a test case for predicting lifestyles and emergence of pathogens.</title>
        <authorList>
            <person name="Haridas S."/>
            <person name="Albert R."/>
            <person name="Binder M."/>
            <person name="Bloem J."/>
            <person name="Labutti K."/>
            <person name="Salamov A."/>
            <person name="Andreopoulos B."/>
            <person name="Baker S."/>
            <person name="Barry K."/>
            <person name="Bills G."/>
            <person name="Bluhm B."/>
            <person name="Cannon C."/>
            <person name="Castanera R."/>
            <person name="Culley D."/>
            <person name="Daum C."/>
            <person name="Ezra D."/>
            <person name="Gonzalez J."/>
            <person name="Henrissat B."/>
            <person name="Kuo A."/>
            <person name="Liang C."/>
            <person name="Lipzen A."/>
            <person name="Lutzoni F."/>
            <person name="Magnuson J."/>
            <person name="Mondo S."/>
            <person name="Nolan M."/>
            <person name="Ohm R."/>
            <person name="Pangilinan J."/>
            <person name="Park H.-J."/>
            <person name="Ramirez L."/>
            <person name="Alfaro M."/>
            <person name="Sun H."/>
            <person name="Tritt A."/>
            <person name="Yoshinaga Y."/>
            <person name="Zwiers L.-H."/>
            <person name="Turgeon B."/>
            <person name="Goodwin S."/>
            <person name="Spatafora J."/>
            <person name="Crous P."/>
            <person name="Grigoriev I."/>
        </authorList>
    </citation>
    <scope>NUCLEOTIDE SEQUENCE</scope>
    <source>
        <strain evidence="2">CBS 122681</strain>
    </source>
</reference>
<accession>A0A6A6SW09</accession>
<dbReference type="InterPro" id="IPR046341">
    <property type="entry name" value="SET_dom_sf"/>
</dbReference>
<dbReference type="PANTHER" id="PTHR12197:SF273">
    <property type="entry name" value="MYND-TYPE ZINC FINGER PROTEIN SAMB"/>
    <property type="match status" value="1"/>
</dbReference>
<feature type="domain" description="SET" evidence="1">
    <location>
        <begin position="247"/>
        <end position="547"/>
    </location>
</feature>
<sequence>MEGSVGRILQERLAQLRELQQGLTSRPYSAILRLQLAKAYRELGYPDLAAGDAYKALLLLDELTEGAEYHDEALSAAQSDIDSGQSTHLLEKINHHLSRSTSTEQANHRISSGRENIAREGNDAIGQARIAWSKTAHALLIACLIDCGCLRSALDYNNRALKSFPAAAIFASYHSTLNKRLRLHFDSEGDSFDFVHIDEYPDKGLVRRELYPWNDHEPDRFSSEIIEGINDDMAVVASKLEVKVVELPVLSAFTRENPSSAEHIQYVKQLGVFAKEDVAPGEIILQEKSLLTAVSRLHESYCDACSTTLPSSRNLQPGSQQHTDTLACEDCEEVYYCSEECLDLAQTHYHSVLCGISLGQSSTPKESSDILYRLLLIRALALAEVQGMHPLDLKELRYIWGDYHGLDLKEAFKVDSQGLLQDPFGSVAQTLPFSFQHNILMPLNILEKMDVNIFENSLHYDTWVFNTLYSKFRGTASGRHGPDGRPELGAVHPLWSIANHSCDPNVTWEWEGNMEFRTREHLVDWAGRNPDRRPGLRKGDEVLSHYCDVRLPVKERREWAIGALGGECMCSRCLWEDAQEHNQ</sequence>
<gene>
    <name evidence="2" type="ORF">K491DRAFT_82697</name>
</gene>
<dbReference type="OrthoDB" id="438641at2759"/>
<dbReference type="Proteomes" id="UP000799324">
    <property type="component" value="Unassembled WGS sequence"/>
</dbReference>
<evidence type="ECO:0000313" key="2">
    <source>
        <dbReference type="EMBL" id="KAF2651792.1"/>
    </source>
</evidence>
<keyword evidence="3" id="KW-1185">Reference proteome</keyword>